<feature type="signal peptide" evidence="4">
    <location>
        <begin position="1"/>
        <end position="16"/>
    </location>
</feature>
<dbReference type="Proteomes" id="UP001558652">
    <property type="component" value="Unassembled WGS sequence"/>
</dbReference>
<keyword evidence="2" id="KW-0677">Repeat</keyword>
<dbReference type="AlphaFoldDB" id="A0ABD0Y6M3"/>
<keyword evidence="3" id="KW-1133">Transmembrane helix</keyword>
<dbReference type="InterPro" id="IPR050333">
    <property type="entry name" value="SLRP"/>
</dbReference>
<keyword evidence="4" id="KW-0732">Signal</keyword>
<reference evidence="5 6" key="1">
    <citation type="submission" date="2024-07" db="EMBL/GenBank/DDBJ databases">
        <title>Chromosome-level genome assembly of the water stick insect Ranatra chinensis (Heteroptera: Nepidae).</title>
        <authorList>
            <person name="Liu X."/>
        </authorList>
    </citation>
    <scope>NUCLEOTIDE SEQUENCE [LARGE SCALE GENOMIC DNA]</scope>
    <source>
        <strain evidence="5">Cailab_2021Rc</strain>
        <tissue evidence="5">Muscle</tissue>
    </source>
</reference>
<dbReference type="PANTHER" id="PTHR45712">
    <property type="entry name" value="AGAP008170-PA"/>
    <property type="match status" value="1"/>
</dbReference>
<evidence type="ECO:0000256" key="4">
    <source>
        <dbReference type="SAM" id="SignalP"/>
    </source>
</evidence>
<proteinExistence type="predicted"/>
<dbReference type="Gene3D" id="3.80.10.10">
    <property type="entry name" value="Ribonuclease Inhibitor"/>
    <property type="match status" value="3"/>
</dbReference>
<dbReference type="PANTHER" id="PTHR45712:SF22">
    <property type="entry name" value="INSULIN-LIKE GROWTH FACTOR-BINDING PROTEIN COMPLEX ACID LABILE SUBUNIT"/>
    <property type="match status" value="1"/>
</dbReference>
<accession>A0ABD0Y6M3</accession>
<evidence type="ECO:0000313" key="5">
    <source>
        <dbReference type="EMBL" id="KAL1110418.1"/>
    </source>
</evidence>
<evidence type="ECO:0000313" key="6">
    <source>
        <dbReference type="Proteomes" id="UP001558652"/>
    </source>
</evidence>
<dbReference type="Pfam" id="PF13855">
    <property type="entry name" value="LRR_8"/>
    <property type="match status" value="3"/>
</dbReference>
<keyword evidence="1" id="KW-0433">Leucine-rich repeat</keyword>
<evidence type="ECO:0000256" key="2">
    <source>
        <dbReference type="ARBA" id="ARBA00022737"/>
    </source>
</evidence>
<keyword evidence="3" id="KW-0812">Transmembrane</keyword>
<dbReference type="InterPro" id="IPR032675">
    <property type="entry name" value="LRR_dom_sf"/>
</dbReference>
<feature type="chain" id="PRO_5044803966" evidence="4">
    <location>
        <begin position="17"/>
        <end position="463"/>
    </location>
</feature>
<dbReference type="EMBL" id="JBFDAA010000022">
    <property type="protein sequence ID" value="KAL1110418.1"/>
    <property type="molecule type" value="Genomic_DNA"/>
</dbReference>
<evidence type="ECO:0000256" key="3">
    <source>
        <dbReference type="SAM" id="Phobius"/>
    </source>
</evidence>
<dbReference type="SMART" id="SM00365">
    <property type="entry name" value="LRR_SD22"/>
    <property type="match status" value="3"/>
</dbReference>
<name>A0ABD0Y6M3_9HEMI</name>
<dbReference type="SMART" id="SM00369">
    <property type="entry name" value="LRR_TYP"/>
    <property type="match status" value="7"/>
</dbReference>
<feature type="transmembrane region" description="Helical" evidence="3">
    <location>
        <begin position="414"/>
        <end position="436"/>
    </location>
</feature>
<gene>
    <name evidence="5" type="ORF">AAG570_007949</name>
</gene>
<dbReference type="InterPro" id="IPR001611">
    <property type="entry name" value="Leu-rich_rpt"/>
</dbReference>
<keyword evidence="6" id="KW-1185">Reference proteome</keyword>
<sequence>MFKVWFIAAYLAIFNAAENALVCEICECSKSEVDCTSRGLENHFNDSQWTSAAITAEHVNFENNYIVHLKPFPLLGLTHLSLRNNHITSIDDITFKNLKNLTYLDLSYNHLLSENLKPHIFKGDYSTFGYEPLTLLKTLKLSSNSLHTLRPDIFEHLPNLKFLYLDGNPFRMIDQRTLLAISSILRLQELDLSSTMVSSLPATMFHSARYLKVLNISDNEFSKPPSALGELVSLEVLVMDNNPIQIISEFPRIPTLKVLKIRSMALLHQIKDQSLSYLENLEELHCSNNLKLDEISSFALAKTEGEEKVWPRIKKLYLNNNNIKYLESEFLSNWQIIEDVDLQHNPWSCDCENQWIVSNLIPIIQSKQLNKSALLICQHPTEMLGRSMADLSSKKYEMRCLDAYGNRPENDASVLIGVLIGVLLAIPLTLMCIILYRRSMSKTVHYSRAFYSHTGGGSMESFS</sequence>
<dbReference type="SUPFAM" id="SSF52058">
    <property type="entry name" value="L domain-like"/>
    <property type="match status" value="1"/>
</dbReference>
<evidence type="ECO:0000256" key="1">
    <source>
        <dbReference type="ARBA" id="ARBA00022614"/>
    </source>
</evidence>
<keyword evidence="3" id="KW-0472">Membrane</keyword>
<dbReference type="PROSITE" id="PS51450">
    <property type="entry name" value="LRR"/>
    <property type="match status" value="1"/>
</dbReference>
<dbReference type="InterPro" id="IPR003591">
    <property type="entry name" value="Leu-rich_rpt_typical-subtyp"/>
</dbReference>
<organism evidence="5 6">
    <name type="scientific">Ranatra chinensis</name>
    <dbReference type="NCBI Taxonomy" id="642074"/>
    <lineage>
        <taxon>Eukaryota</taxon>
        <taxon>Metazoa</taxon>
        <taxon>Ecdysozoa</taxon>
        <taxon>Arthropoda</taxon>
        <taxon>Hexapoda</taxon>
        <taxon>Insecta</taxon>
        <taxon>Pterygota</taxon>
        <taxon>Neoptera</taxon>
        <taxon>Paraneoptera</taxon>
        <taxon>Hemiptera</taxon>
        <taxon>Heteroptera</taxon>
        <taxon>Panheteroptera</taxon>
        <taxon>Nepomorpha</taxon>
        <taxon>Nepidae</taxon>
        <taxon>Ranatrinae</taxon>
        <taxon>Ranatra</taxon>
    </lineage>
</organism>
<protein>
    <submittedName>
        <fullName evidence="5">Uncharacterized protein</fullName>
    </submittedName>
</protein>
<comment type="caution">
    <text evidence="5">The sequence shown here is derived from an EMBL/GenBank/DDBJ whole genome shotgun (WGS) entry which is preliminary data.</text>
</comment>